<dbReference type="EnsemblMetazoa" id="Aqu2.1.16255_001">
    <property type="protein sequence ID" value="Aqu2.1.16255_001"/>
    <property type="gene ID" value="Aqu2.1.16255"/>
</dbReference>
<name>A0A1X7TN84_AMPQE</name>
<sequence>MYFKKHLIYKREKRSCKTMLKKLKPTEKMGENDEIRQELQVMNKWNLLLNKRNN</sequence>
<organism evidence="1">
    <name type="scientific">Amphimedon queenslandica</name>
    <name type="common">Sponge</name>
    <dbReference type="NCBI Taxonomy" id="400682"/>
    <lineage>
        <taxon>Eukaryota</taxon>
        <taxon>Metazoa</taxon>
        <taxon>Porifera</taxon>
        <taxon>Demospongiae</taxon>
        <taxon>Heteroscleromorpha</taxon>
        <taxon>Haplosclerida</taxon>
        <taxon>Niphatidae</taxon>
        <taxon>Amphimedon</taxon>
    </lineage>
</organism>
<evidence type="ECO:0000313" key="1">
    <source>
        <dbReference type="EnsemblMetazoa" id="Aqu2.1.16255_001"/>
    </source>
</evidence>
<proteinExistence type="predicted"/>
<reference evidence="1" key="1">
    <citation type="submission" date="2017-05" db="UniProtKB">
        <authorList>
            <consortium name="EnsemblMetazoa"/>
        </authorList>
    </citation>
    <scope>IDENTIFICATION</scope>
</reference>
<dbReference type="InParanoid" id="A0A1X7TN84"/>
<dbReference type="AlphaFoldDB" id="A0A1X7TN84"/>
<protein>
    <submittedName>
        <fullName evidence="1">Uncharacterized protein</fullName>
    </submittedName>
</protein>
<accession>A0A1X7TN84</accession>